<proteinExistence type="predicted"/>
<dbReference type="Gene3D" id="3.40.50.300">
    <property type="entry name" value="P-loop containing nucleotide triphosphate hydrolases"/>
    <property type="match status" value="2"/>
</dbReference>
<reference evidence="2 3" key="1">
    <citation type="submission" date="2016-10" db="EMBL/GenBank/DDBJ databases">
        <authorList>
            <person name="de Groot N.N."/>
        </authorList>
    </citation>
    <scope>NUCLEOTIDE SEQUENCE [LARGE SCALE GENOMIC DNA]</scope>
    <source>
        <strain evidence="2 3">DSM 45610</strain>
    </source>
</reference>
<evidence type="ECO:0000259" key="1">
    <source>
        <dbReference type="Pfam" id="PF01935"/>
    </source>
</evidence>
<dbReference type="Pfam" id="PF01935">
    <property type="entry name" value="DUF87"/>
    <property type="match status" value="1"/>
</dbReference>
<dbReference type="InterPro" id="IPR008571">
    <property type="entry name" value="HerA-like"/>
</dbReference>
<dbReference type="RefSeq" id="WP_091738959.1">
    <property type="nucleotide sequence ID" value="NZ_FNNQ01000007.1"/>
</dbReference>
<feature type="domain" description="Helicase HerA central" evidence="1">
    <location>
        <begin position="149"/>
        <end position="372"/>
    </location>
</feature>
<gene>
    <name evidence="2" type="ORF">SAMN05444487_10717</name>
</gene>
<organism evidence="2 3">
    <name type="scientific">Marininema mesophilum</name>
    <dbReference type="NCBI Taxonomy" id="1048340"/>
    <lineage>
        <taxon>Bacteria</taxon>
        <taxon>Bacillati</taxon>
        <taxon>Bacillota</taxon>
        <taxon>Bacilli</taxon>
        <taxon>Bacillales</taxon>
        <taxon>Thermoactinomycetaceae</taxon>
        <taxon>Marininema</taxon>
    </lineage>
</organism>
<dbReference type="PANTHER" id="PTHR42957:SF2">
    <property type="entry name" value="HELICASE HERA CENTRAL DOMAIN-CONTAINING PROTEIN"/>
    <property type="match status" value="1"/>
</dbReference>
<dbReference type="InterPro" id="IPR027417">
    <property type="entry name" value="P-loop_NTPase"/>
</dbReference>
<sequence length="618" mass="70451">MQVVGVTTQQEVYVASKERKFRINEILVLEDRELDHPRGEVVETLSYNRLIPMGMDKSVVDTQVIQSLEQIGYDIGSDEVNVAKLRLFAEAPYPVRTGVPVRAPRFEEVRRLLVKADPDEGMVLGEIRGTEALGDTVGPDLQNRVRLIENGEWRDQRGVPFLFDIRTMQQYPHIGVFGGSGSGKSFGLRVILEEMMKLQVPTLVFDPHFEMNFGERVPEWGEDAPNYTDRWLAVQVGREVGIHFPELSSKELINLLGASGSGLSDPMSNVIQSLHRRRDSYYSFSDRLANVSQAIEEGEKGLKKRFHDEDLSPTEVERVKHLLELLSQYGSLPLSSVKGVQWRLNRLEKAGLFTQDIKMVEQGLEQGRLVVIQGDTWLLQVFSTYVVNSIYWKRREYRDARMNGKEGTFFPPFVIVTDEAHNFAPKGVDAPPKKALKEIAQEGRKYGAFLILATQRPTLLDETITAQLNTKFVFRTVRGTDIATLREETDLTQEEGKRLPYLRSGDTFVSSAVYGRTVFVRVRASYTHSPHVSNPFDELRAVRVEQDDQILKVVREQLPIFDTELLDVLTQVNRECGCNWEVNRFKQELERWSANGEIVKKESPFVTRYDQPAKDGDI</sequence>
<keyword evidence="3" id="KW-1185">Reference proteome</keyword>
<name>A0A1H2WYI5_9BACL</name>
<evidence type="ECO:0000313" key="3">
    <source>
        <dbReference type="Proteomes" id="UP000198534"/>
    </source>
</evidence>
<dbReference type="STRING" id="1048340.SAMN05444487_10717"/>
<dbReference type="SUPFAM" id="SSF52540">
    <property type="entry name" value="P-loop containing nucleoside triphosphate hydrolases"/>
    <property type="match status" value="1"/>
</dbReference>
<dbReference type="InterPro" id="IPR002789">
    <property type="entry name" value="HerA_central"/>
</dbReference>
<dbReference type="EMBL" id="FNNQ01000007">
    <property type="protein sequence ID" value="SDW85617.1"/>
    <property type="molecule type" value="Genomic_DNA"/>
</dbReference>
<dbReference type="OrthoDB" id="9806951at2"/>
<dbReference type="PANTHER" id="PTHR42957">
    <property type="entry name" value="HELICASE MJ1565-RELATED"/>
    <property type="match status" value="1"/>
</dbReference>
<accession>A0A1H2WYI5</accession>
<dbReference type="Proteomes" id="UP000198534">
    <property type="component" value="Unassembled WGS sequence"/>
</dbReference>
<dbReference type="AlphaFoldDB" id="A0A1H2WYI5"/>
<evidence type="ECO:0000313" key="2">
    <source>
        <dbReference type="EMBL" id="SDW85617.1"/>
    </source>
</evidence>
<protein>
    <recommendedName>
        <fullName evidence="1">Helicase HerA central domain-containing protein</fullName>
    </recommendedName>
</protein>